<sequence>MEECIEANGGQTKLRYPCFYREILIDSGKMIRFFKSIRLGGTEARRTTKKGETHMSHERAKKEKNHLERTIEVA</sequence>
<accession>A0A085NPN2</accession>
<gene>
    <name evidence="2" type="ORF">M514_16360</name>
</gene>
<protein>
    <submittedName>
        <fullName evidence="2">Uncharacterized protein</fullName>
    </submittedName>
</protein>
<proteinExistence type="predicted"/>
<feature type="region of interest" description="Disordered" evidence="1">
    <location>
        <begin position="45"/>
        <end position="74"/>
    </location>
</feature>
<dbReference type="EMBL" id="KL367482">
    <property type="protein sequence ID" value="KFD71428.1"/>
    <property type="molecule type" value="Genomic_DNA"/>
</dbReference>
<dbReference type="Proteomes" id="UP000030758">
    <property type="component" value="Unassembled WGS sequence"/>
</dbReference>
<dbReference type="AlphaFoldDB" id="A0A085NPN2"/>
<evidence type="ECO:0000313" key="2">
    <source>
        <dbReference type="EMBL" id="KFD71428.1"/>
    </source>
</evidence>
<evidence type="ECO:0000256" key="1">
    <source>
        <dbReference type="SAM" id="MobiDB-lite"/>
    </source>
</evidence>
<name>A0A085NPN2_9BILA</name>
<reference evidence="2" key="1">
    <citation type="journal article" date="2014" name="Nat. Genet.">
        <title>Genome and transcriptome of the porcine whipworm Trichuris suis.</title>
        <authorList>
            <person name="Jex A.R."/>
            <person name="Nejsum P."/>
            <person name="Schwarz E.M."/>
            <person name="Hu L."/>
            <person name="Young N.D."/>
            <person name="Hall R.S."/>
            <person name="Korhonen P.K."/>
            <person name="Liao S."/>
            <person name="Thamsborg S."/>
            <person name="Xia J."/>
            <person name="Xu P."/>
            <person name="Wang S."/>
            <person name="Scheerlinck J.P."/>
            <person name="Hofmann A."/>
            <person name="Sternberg P.W."/>
            <person name="Wang J."/>
            <person name="Gasser R.B."/>
        </authorList>
    </citation>
    <scope>NUCLEOTIDE SEQUENCE [LARGE SCALE GENOMIC DNA]</scope>
    <source>
        <strain evidence="2">DCEP-RM93F</strain>
    </source>
</reference>
<organism evidence="2">
    <name type="scientific">Trichuris suis</name>
    <name type="common">pig whipworm</name>
    <dbReference type="NCBI Taxonomy" id="68888"/>
    <lineage>
        <taxon>Eukaryota</taxon>
        <taxon>Metazoa</taxon>
        <taxon>Ecdysozoa</taxon>
        <taxon>Nematoda</taxon>
        <taxon>Enoplea</taxon>
        <taxon>Dorylaimia</taxon>
        <taxon>Trichinellida</taxon>
        <taxon>Trichuridae</taxon>
        <taxon>Trichuris</taxon>
    </lineage>
</organism>